<dbReference type="SMART" id="SM00388">
    <property type="entry name" value="HisKA"/>
    <property type="match status" value="1"/>
</dbReference>
<dbReference type="PROSITE" id="PS50110">
    <property type="entry name" value="RESPONSE_REGULATORY"/>
    <property type="match status" value="1"/>
</dbReference>
<dbReference type="SUPFAM" id="SSF103190">
    <property type="entry name" value="Sensory domain-like"/>
    <property type="match status" value="1"/>
</dbReference>
<dbReference type="EMBL" id="MJMJ01000045">
    <property type="protein sequence ID" value="OLQ85896.1"/>
    <property type="molecule type" value="Genomic_DNA"/>
</dbReference>
<evidence type="ECO:0000259" key="21">
    <source>
        <dbReference type="PROSITE" id="PS50110"/>
    </source>
</evidence>
<dbReference type="InterPro" id="IPR036890">
    <property type="entry name" value="HATPase_C_sf"/>
</dbReference>
<feature type="domain" description="Histidine kinase" evidence="20">
    <location>
        <begin position="483"/>
        <end position="703"/>
    </location>
</feature>
<dbReference type="Gene3D" id="3.40.50.2300">
    <property type="match status" value="1"/>
</dbReference>
<dbReference type="InterPro" id="IPR043056">
    <property type="entry name" value="LuxQ-periplasm_N"/>
</dbReference>
<keyword evidence="13" id="KW-0067">ATP-binding</keyword>
<accession>A0A1Q9HA95</accession>
<gene>
    <name evidence="22" type="ORF">BIY22_13505</name>
</gene>
<evidence type="ECO:0000256" key="15">
    <source>
        <dbReference type="ARBA" id="ARBA00022989"/>
    </source>
</evidence>
<dbReference type="Proteomes" id="UP000186313">
    <property type="component" value="Unassembled WGS sequence"/>
</dbReference>
<dbReference type="PANTHER" id="PTHR43047:SF64">
    <property type="entry name" value="HISTIDINE KINASE CONTAINING CHEY-HOMOLOGOUS RECEIVER DOMAIN AND PAS DOMAIN-RELATED"/>
    <property type="match status" value="1"/>
</dbReference>
<keyword evidence="17 19" id="KW-0472">Membrane</keyword>
<proteinExistence type="predicted"/>
<dbReference type="InterPro" id="IPR001789">
    <property type="entry name" value="Sig_transdc_resp-reg_receiver"/>
</dbReference>
<keyword evidence="12" id="KW-0378">Hydrolase</keyword>
<organism evidence="22 23">
    <name type="scientific">Vibrio panuliri</name>
    <dbReference type="NCBI Taxonomy" id="1381081"/>
    <lineage>
        <taxon>Bacteria</taxon>
        <taxon>Pseudomonadati</taxon>
        <taxon>Pseudomonadota</taxon>
        <taxon>Gammaproteobacteria</taxon>
        <taxon>Vibrionales</taxon>
        <taxon>Vibrionaceae</taxon>
        <taxon>Vibrio</taxon>
    </lineage>
</organism>
<keyword evidence="16" id="KW-0902">Two-component regulatory system</keyword>
<sequence length="860" mass="97608">MKFWKRRSKKHRLATTLTHSLILTIGVLAIIVLLQNFQVNRQVVEQEVARSKQQTSSLIQEIFNFRLKSVEIQQDSYSRSQSMVDALRADSGGDIDRFFDGVDQIDPDISPDFRFIAKHSKIFWNNENHRFYGIDDSELNQISQDLITGNHWYIAQAPSSMGTRYLLIRRTSMIALDNGEVVGDFYVGIVLNNNFSLVKGLLDGSNVDELALAVGSEIIASSMRGNTYQIEWLKQYSPSLNSDEFMISKIDVEIDGVATFLSVYTIQNNSHIALLMRGHYLWLGGAAVIILLIAIYSRYWLGRRVSDELRNLMLYTEQSTETHHVEPFKGSTIAEFNKIGQSFQRSFKRLREQEKQFADLFNFSLSPIVLWDTKGNLLRMNPAAERCFRCNENGTDLYPIMQDSLLPQVRMSAQGVSLTGVNMAIGAKTYRWNFSPIVLDNITRNIIAQGQDVTSFVEAERQSQTAREEAEELARARADFLAKMSHELRTPLNGIIGMSQLLRGHLVAEQDIEHVDVLINSGEHLLAVLNDILDFSKIEQGKFHIQHAEFRVKELVTTVEKIYRPLCIEKGVQLIVNSNIEDDQTVFSDKVRLNQILFNLASNATKFTHQGHVSIDIELQPRQLNYALKIVVEDTGIGIDRKRIQHIFDPFVQADMSTAREYGGSGLGLAIVYSLVELFDGSIEVDSEVGIGTRFVVNLMVDKVIESNLALNQQQMITPETMFDRTVEVLLVEDNQTNAFIAKAFCHKYGMKVTWVPDGHNAIEQLRVNRHFDLILMDNQLPNLGGIETTQLIRDELKLSIPIYACTADGMQDTKQSFIAAGADYVIVKPLKELTLNRAFQHYRQHFFALDGRGNKTSFE</sequence>
<dbReference type="InterPro" id="IPR036097">
    <property type="entry name" value="HisK_dim/P_sf"/>
</dbReference>
<comment type="caution">
    <text evidence="22">The sequence shown here is derived from an EMBL/GenBank/DDBJ whole genome shotgun (WGS) entry which is preliminary data.</text>
</comment>
<dbReference type="SUPFAM" id="SSF55785">
    <property type="entry name" value="PYP-like sensor domain (PAS domain)"/>
    <property type="match status" value="1"/>
</dbReference>
<evidence type="ECO:0000256" key="19">
    <source>
        <dbReference type="SAM" id="Phobius"/>
    </source>
</evidence>
<dbReference type="RefSeq" id="WP_075710882.1">
    <property type="nucleotide sequence ID" value="NZ_MJMJ01000045.1"/>
</dbReference>
<evidence type="ECO:0000313" key="23">
    <source>
        <dbReference type="Proteomes" id="UP000186313"/>
    </source>
</evidence>
<dbReference type="OrthoDB" id="9810730at2"/>
<dbReference type="SMART" id="SM00387">
    <property type="entry name" value="HATPase_c"/>
    <property type="match status" value="1"/>
</dbReference>
<dbReference type="InterPro" id="IPR029151">
    <property type="entry name" value="Sensor-like_sf"/>
</dbReference>
<dbReference type="Gene3D" id="3.30.450.220">
    <property type="entry name" value="LuxQ periplasmic domain, N-terminal subdomain"/>
    <property type="match status" value="1"/>
</dbReference>
<evidence type="ECO:0000256" key="10">
    <source>
        <dbReference type="ARBA" id="ARBA00022741"/>
    </source>
</evidence>
<evidence type="ECO:0000256" key="11">
    <source>
        <dbReference type="ARBA" id="ARBA00022777"/>
    </source>
</evidence>
<evidence type="ECO:0000256" key="9">
    <source>
        <dbReference type="ARBA" id="ARBA00022692"/>
    </source>
</evidence>
<feature type="transmembrane region" description="Helical" evidence="19">
    <location>
        <begin position="280"/>
        <end position="301"/>
    </location>
</feature>
<evidence type="ECO:0000256" key="12">
    <source>
        <dbReference type="ARBA" id="ARBA00022801"/>
    </source>
</evidence>
<evidence type="ECO:0000256" key="6">
    <source>
        <dbReference type="ARBA" id="ARBA00022519"/>
    </source>
</evidence>
<dbReference type="Gene3D" id="2.20.20.100">
    <property type="entry name" value="LuxQ periplasmic domain, C-terminal subdomain"/>
    <property type="match status" value="1"/>
</dbReference>
<evidence type="ECO:0000256" key="1">
    <source>
        <dbReference type="ARBA" id="ARBA00000085"/>
    </source>
</evidence>
<dbReference type="EC" id="2.7.13.3" evidence="3"/>
<comment type="subcellular location">
    <subcellularLocation>
        <location evidence="2">Cell inner membrane</location>
        <topology evidence="2">Multi-pass membrane protein</topology>
    </subcellularLocation>
</comment>
<dbReference type="InterPro" id="IPR035965">
    <property type="entry name" value="PAS-like_dom_sf"/>
</dbReference>
<dbReference type="SUPFAM" id="SSF52172">
    <property type="entry name" value="CheY-like"/>
    <property type="match status" value="1"/>
</dbReference>
<dbReference type="InterPro" id="IPR005467">
    <property type="entry name" value="His_kinase_dom"/>
</dbReference>
<keyword evidence="6" id="KW-0997">Cell inner membrane</keyword>
<evidence type="ECO:0000256" key="16">
    <source>
        <dbReference type="ARBA" id="ARBA00023012"/>
    </source>
</evidence>
<dbReference type="SMART" id="SM00448">
    <property type="entry name" value="REC"/>
    <property type="match status" value="1"/>
</dbReference>
<dbReference type="CDD" id="cd17546">
    <property type="entry name" value="REC_hyHK_CKI1_RcsC-like"/>
    <property type="match status" value="1"/>
</dbReference>
<keyword evidence="5" id="KW-1003">Cell membrane</keyword>
<reference evidence="22 23" key="1">
    <citation type="submission" date="2016-09" db="EMBL/GenBank/DDBJ databases">
        <title>Genomic Taxonomy of the Vibrionaceae.</title>
        <authorList>
            <person name="Gonzalez-Castillo A."/>
            <person name="Gomez-Gil B."/>
            <person name="Enciso-Ibarra K."/>
        </authorList>
    </citation>
    <scope>NUCLEOTIDE SEQUENCE [LARGE SCALE GENOMIC DNA]</scope>
    <source>
        <strain evidence="22 23">CAIM 703</strain>
    </source>
</reference>
<dbReference type="InterPro" id="IPR053413">
    <property type="entry name" value="AI-2_sensor_kinase/phosphatase"/>
</dbReference>
<evidence type="ECO:0000256" key="4">
    <source>
        <dbReference type="ARBA" id="ARBA00019468"/>
    </source>
</evidence>
<dbReference type="GO" id="GO:0004721">
    <property type="term" value="F:phosphoprotein phosphatase activity"/>
    <property type="evidence" value="ECO:0007669"/>
    <property type="project" value="UniProtKB-KW"/>
</dbReference>
<dbReference type="NCBIfam" id="NF041947">
    <property type="entry name" value="LuxQ_Vibrio"/>
    <property type="match status" value="1"/>
</dbReference>
<keyword evidence="15 19" id="KW-1133">Transmembrane helix</keyword>
<keyword evidence="9 19" id="KW-0812">Transmembrane</keyword>
<dbReference type="Pfam" id="PF09308">
    <property type="entry name" value="LuxQ-periplasm"/>
    <property type="match status" value="1"/>
</dbReference>
<dbReference type="Gene3D" id="1.10.287.130">
    <property type="match status" value="1"/>
</dbReference>
<dbReference type="FunFam" id="3.30.565.10:FF:000010">
    <property type="entry name" value="Sensor histidine kinase RcsC"/>
    <property type="match status" value="1"/>
</dbReference>
<evidence type="ECO:0000256" key="7">
    <source>
        <dbReference type="ARBA" id="ARBA00022553"/>
    </source>
</evidence>
<evidence type="ECO:0000256" key="17">
    <source>
        <dbReference type="ARBA" id="ARBA00023136"/>
    </source>
</evidence>
<keyword evidence="7 18" id="KW-0597">Phosphoprotein</keyword>
<keyword evidence="11" id="KW-0418">Kinase</keyword>
<dbReference type="STRING" id="1381081.BIY22_13505"/>
<dbReference type="Gene3D" id="3.30.450.20">
    <property type="entry name" value="PAS domain"/>
    <property type="match status" value="1"/>
</dbReference>
<dbReference type="GO" id="GO:0000155">
    <property type="term" value="F:phosphorelay sensor kinase activity"/>
    <property type="evidence" value="ECO:0007669"/>
    <property type="project" value="InterPro"/>
</dbReference>
<dbReference type="InterPro" id="IPR015387">
    <property type="entry name" value="LuxQ-periplasm_dom"/>
</dbReference>
<evidence type="ECO:0000256" key="8">
    <source>
        <dbReference type="ARBA" id="ARBA00022679"/>
    </source>
</evidence>
<evidence type="ECO:0000256" key="18">
    <source>
        <dbReference type="PROSITE-ProRule" id="PRU00169"/>
    </source>
</evidence>
<dbReference type="AlphaFoldDB" id="A0A1Q9HA95"/>
<evidence type="ECO:0000256" key="2">
    <source>
        <dbReference type="ARBA" id="ARBA00004429"/>
    </source>
</evidence>
<dbReference type="Pfam" id="PF00072">
    <property type="entry name" value="Response_reg"/>
    <property type="match status" value="1"/>
</dbReference>
<dbReference type="CDD" id="cd16922">
    <property type="entry name" value="HATPase_EvgS-ArcB-TorS-like"/>
    <property type="match status" value="1"/>
</dbReference>
<dbReference type="SUPFAM" id="SSF55874">
    <property type="entry name" value="ATPase domain of HSP90 chaperone/DNA topoisomerase II/histidine kinase"/>
    <property type="match status" value="1"/>
</dbReference>
<dbReference type="GO" id="GO:0005524">
    <property type="term" value="F:ATP binding"/>
    <property type="evidence" value="ECO:0007669"/>
    <property type="project" value="UniProtKB-KW"/>
</dbReference>
<dbReference type="PANTHER" id="PTHR43047">
    <property type="entry name" value="TWO-COMPONENT HISTIDINE PROTEIN KINASE"/>
    <property type="match status" value="1"/>
</dbReference>
<dbReference type="Pfam" id="PF00512">
    <property type="entry name" value="HisKA"/>
    <property type="match status" value="1"/>
</dbReference>
<comment type="catalytic activity">
    <reaction evidence="1">
        <text>ATP + protein L-histidine = ADP + protein N-phospho-L-histidine.</text>
        <dbReference type="EC" id="2.7.13.3"/>
    </reaction>
</comment>
<dbReference type="PROSITE" id="PS50109">
    <property type="entry name" value="HIS_KIN"/>
    <property type="match status" value="1"/>
</dbReference>
<dbReference type="CDD" id="cd00082">
    <property type="entry name" value="HisKA"/>
    <property type="match status" value="1"/>
</dbReference>
<dbReference type="InterPro" id="IPR003661">
    <property type="entry name" value="HisK_dim/P_dom"/>
</dbReference>
<name>A0A1Q9HA95_9VIBR</name>
<evidence type="ECO:0000256" key="13">
    <source>
        <dbReference type="ARBA" id="ARBA00022840"/>
    </source>
</evidence>
<dbReference type="InterPro" id="IPR004358">
    <property type="entry name" value="Sig_transdc_His_kin-like_C"/>
</dbReference>
<keyword evidence="8" id="KW-0808">Transferase</keyword>
<evidence type="ECO:0000256" key="14">
    <source>
        <dbReference type="ARBA" id="ARBA00022912"/>
    </source>
</evidence>
<dbReference type="GO" id="GO:0005886">
    <property type="term" value="C:plasma membrane"/>
    <property type="evidence" value="ECO:0007669"/>
    <property type="project" value="UniProtKB-SubCell"/>
</dbReference>
<protein>
    <recommendedName>
        <fullName evidence="4">Autoinducer 2 sensor kinase/phosphatase LuxQ</fullName>
        <ecNumber evidence="3">2.7.13.3</ecNumber>
    </recommendedName>
</protein>
<keyword evidence="10" id="KW-0547">Nucleotide-binding</keyword>
<evidence type="ECO:0000256" key="5">
    <source>
        <dbReference type="ARBA" id="ARBA00022475"/>
    </source>
</evidence>
<dbReference type="InterPro" id="IPR011006">
    <property type="entry name" value="CheY-like_superfamily"/>
</dbReference>
<keyword evidence="14" id="KW-0904">Protein phosphatase</keyword>
<feature type="domain" description="Response regulatory" evidence="21">
    <location>
        <begin position="728"/>
        <end position="844"/>
    </location>
</feature>
<dbReference type="Pfam" id="PF02518">
    <property type="entry name" value="HATPase_c"/>
    <property type="match status" value="1"/>
</dbReference>
<dbReference type="SUPFAM" id="SSF47384">
    <property type="entry name" value="Homodimeric domain of signal transducing histidine kinase"/>
    <property type="match status" value="1"/>
</dbReference>
<dbReference type="PRINTS" id="PR00344">
    <property type="entry name" value="BCTRLSENSOR"/>
</dbReference>
<evidence type="ECO:0000313" key="22">
    <source>
        <dbReference type="EMBL" id="OLQ85896.1"/>
    </source>
</evidence>
<dbReference type="InterPro" id="IPR003594">
    <property type="entry name" value="HATPase_dom"/>
</dbReference>
<evidence type="ECO:0000256" key="3">
    <source>
        <dbReference type="ARBA" id="ARBA00012438"/>
    </source>
</evidence>
<dbReference type="Gene3D" id="3.30.565.10">
    <property type="entry name" value="Histidine kinase-like ATPase, C-terminal domain"/>
    <property type="match status" value="1"/>
</dbReference>
<feature type="modified residue" description="4-aspartylphosphate" evidence="18">
    <location>
        <position position="778"/>
    </location>
</feature>
<evidence type="ECO:0000259" key="20">
    <source>
        <dbReference type="PROSITE" id="PS50109"/>
    </source>
</evidence>